<proteinExistence type="predicted"/>
<sequence>MSIFMIYLFVATATPLFLWIEKRKIALWHLPFLVLMWVYFILYISDQLGSVGQFIFFTLFIGNVIFAHIAAFLLYASPLLASRNHKTQP</sequence>
<dbReference type="InterPro" id="IPR020185">
    <property type="entry name" value="Spore_morphogenesis_YwcE"/>
</dbReference>
<dbReference type="EMBL" id="FQVL01000001">
    <property type="protein sequence ID" value="SHE39777.1"/>
    <property type="molecule type" value="Genomic_DNA"/>
</dbReference>
<dbReference type="OrthoDB" id="2680024at2"/>
<protein>
    <submittedName>
        <fullName evidence="2">Holin, BSH family</fullName>
    </submittedName>
</protein>
<evidence type="ECO:0000256" key="1">
    <source>
        <dbReference type="SAM" id="Phobius"/>
    </source>
</evidence>
<feature type="transmembrane region" description="Helical" evidence="1">
    <location>
        <begin position="51"/>
        <end position="76"/>
    </location>
</feature>
<dbReference type="RefSeq" id="WP_073150901.1">
    <property type="nucleotide sequence ID" value="NZ_FQVL01000001.1"/>
</dbReference>
<keyword evidence="1" id="KW-0472">Membrane</keyword>
<evidence type="ECO:0000313" key="3">
    <source>
        <dbReference type="Proteomes" id="UP000184476"/>
    </source>
</evidence>
<name>A0A1M4T632_9BACL</name>
<accession>A0A1M4T632</accession>
<organism evidence="2 3">
    <name type="scientific">Seinonella peptonophila</name>
    <dbReference type="NCBI Taxonomy" id="112248"/>
    <lineage>
        <taxon>Bacteria</taxon>
        <taxon>Bacillati</taxon>
        <taxon>Bacillota</taxon>
        <taxon>Bacilli</taxon>
        <taxon>Bacillales</taxon>
        <taxon>Thermoactinomycetaceae</taxon>
        <taxon>Seinonella</taxon>
    </lineage>
</organism>
<dbReference type="Proteomes" id="UP000184476">
    <property type="component" value="Unassembled WGS sequence"/>
</dbReference>
<dbReference type="AlphaFoldDB" id="A0A1M4T632"/>
<reference evidence="2 3" key="1">
    <citation type="submission" date="2016-11" db="EMBL/GenBank/DDBJ databases">
        <authorList>
            <person name="Jaros S."/>
            <person name="Januszkiewicz K."/>
            <person name="Wedrychowicz H."/>
        </authorList>
    </citation>
    <scope>NUCLEOTIDE SEQUENCE [LARGE SCALE GENOMIC DNA]</scope>
    <source>
        <strain evidence="2 3">DSM 44666</strain>
    </source>
</reference>
<dbReference type="Pfam" id="PF17368">
    <property type="entry name" value="YwcE"/>
    <property type="match status" value="1"/>
</dbReference>
<feature type="transmembrane region" description="Helical" evidence="1">
    <location>
        <begin position="25"/>
        <end position="45"/>
    </location>
</feature>
<gene>
    <name evidence="2" type="ORF">SAMN05444392_101320</name>
</gene>
<keyword evidence="1" id="KW-0812">Transmembrane</keyword>
<keyword evidence="3" id="KW-1185">Reference proteome</keyword>
<evidence type="ECO:0000313" key="2">
    <source>
        <dbReference type="EMBL" id="SHE39777.1"/>
    </source>
</evidence>
<keyword evidence="1" id="KW-1133">Transmembrane helix</keyword>